<dbReference type="PANTHER" id="PTHR46865:SF2">
    <property type="entry name" value="MONOOXYGENASE"/>
    <property type="match status" value="1"/>
</dbReference>
<dbReference type="GO" id="GO:0004497">
    <property type="term" value="F:monooxygenase activity"/>
    <property type="evidence" value="ECO:0007669"/>
    <property type="project" value="UniProtKB-KW"/>
</dbReference>
<reference evidence="2 3" key="1">
    <citation type="submission" date="2023-01" db="EMBL/GenBank/DDBJ databases">
        <title>Minimal conservation of predation-associated metabolite biosynthetic gene clusters underscores biosynthetic potential of Myxococcota including descriptions for ten novel species: Archangium lansinium sp. nov., Myxococcus landrumus sp. nov., Nannocystis bai.</title>
        <authorList>
            <person name="Ahearne A."/>
            <person name="Stevens C."/>
            <person name="Dowd S."/>
        </authorList>
    </citation>
    <scope>NUCLEOTIDE SEQUENCE [LARGE SCALE GENOMIC DNA]</scope>
    <source>
        <strain evidence="2 3">WIWO2</strain>
    </source>
</reference>
<feature type="domain" description="FAD-binding" evidence="1">
    <location>
        <begin position="5"/>
        <end position="337"/>
    </location>
</feature>
<dbReference type="SUPFAM" id="SSF51905">
    <property type="entry name" value="FAD/NAD(P)-binding domain"/>
    <property type="match status" value="1"/>
</dbReference>
<dbReference type="Pfam" id="PF01494">
    <property type="entry name" value="FAD_binding_3"/>
    <property type="match status" value="1"/>
</dbReference>
<dbReference type="InterPro" id="IPR036188">
    <property type="entry name" value="FAD/NAD-bd_sf"/>
</dbReference>
<evidence type="ECO:0000313" key="2">
    <source>
        <dbReference type="EMBL" id="MDC0682457.1"/>
    </source>
</evidence>
<sequence length="393" mass="42737">MSNGTVLVSGAGIAGPALAYWLSRRGFTPTVVERAPALRAGGNAVDFRGPTHLRVLGEMGVLDAIRQHQTHMRDLAMVDEAGRRIVTLPAAFASGDVEIERGDLSRILHDAAKDAAEFVFDDSIASLTETPGGVDVTFERGRPRRFDLVVGADGLHSRVRALAFGDESRFLRFHGHYVATFAAPNHLGLDHQGLIFSEPGRAASITSARRPDEATALLMFASRPLDHDPREVAQHKAILAERFAGMGWEVPRLLEAMRQSPSLYFDAVGRIDMDSYSRGRVVLLGDAGYGGTLGGQGTGLAVVCAYVLAGELAVAKGDHRAAFQRYEARIRRYARRCQQGAKHVGSFYAPPTRVQLALRNTMYRALTSRPLSRWFEKMVTSAASDLVLPAYPA</sequence>
<proteinExistence type="predicted"/>
<dbReference type="Gene3D" id="3.50.50.60">
    <property type="entry name" value="FAD/NAD(P)-binding domain"/>
    <property type="match status" value="1"/>
</dbReference>
<dbReference type="InterPro" id="IPR051704">
    <property type="entry name" value="FAD_aromatic-hydroxylase"/>
</dbReference>
<gene>
    <name evidence="2" type="ORF">POL72_32305</name>
</gene>
<comment type="caution">
    <text evidence="2">The sequence shown here is derived from an EMBL/GenBank/DDBJ whole genome shotgun (WGS) entry which is preliminary data.</text>
</comment>
<keyword evidence="2" id="KW-0560">Oxidoreductase</keyword>
<keyword evidence="2" id="KW-0503">Monooxygenase</keyword>
<dbReference type="PANTHER" id="PTHR46865">
    <property type="entry name" value="OXIDOREDUCTASE-RELATED"/>
    <property type="match status" value="1"/>
</dbReference>
<dbReference type="Gene3D" id="3.30.9.10">
    <property type="entry name" value="D-Amino Acid Oxidase, subunit A, domain 2"/>
    <property type="match status" value="1"/>
</dbReference>
<evidence type="ECO:0000259" key="1">
    <source>
        <dbReference type="Pfam" id="PF01494"/>
    </source>
</evidence>
<keyword evidence="3" id="KW-1185">Reference proteome</keyword>
<accession>A0ABT5C7P7</accession>
<organism evidence="2 3">
    <name type="scientific">Sorangium atrum</name>
    <dbReference type="NCBI Taxonomy" id="2995308"/>
    <lineage>
        <taxon>Bacteria</taxon>
        <taxon>Pseudomonadati</taxon>
        <taxon>Myxococcota</taxon>
        <taxon>Polyangia</taxon>
        <taxon>Polyangiales</taxon>
        <taxon>Polyangiaceae</taxon>
        <taxon>Sorangium</taxon>
    </lineage>
</organism>
<dbReference type="InterPro" id="IPR002938">
    <property type="entry name" value="FAD-bd"/>
</dbReference>
<name>A0ABT5C7P7_9BACT</name>
<evidence type="ECO:0000313" key="3">
    <source>
        <dbReference type="Proteomes" id="UP001217485"/>
    </source>
</evidence>
<dbReference type="RefSeq" id="WP_272100394.1">
    <property type="nucleotide sequence ID" value="NZ_JAQNDK010000004.1"/>
</dbReference>
<protein>
    <submittedName>
        <fullName evidence="2">FAD-dependent monooxygenase</fullName>
    </submittedName>
</protein>
<dbReference type="Proteomes" id="UP001217485">
    <property type="component" value="Unassembled WGS sequence"/>
</dbReference>
<dbReference type="PRINTS" id="PR00420">
    <property type="entry name" value="RNGMNOXGNASE"/>
</dbReference>
<dbReference type="EMBL" id="JAQNDK010000004">
    <property type="protein sequence ID" value="MDC0682457.1"/>
    <property type="molecule type" value="Genomic_DNA"/>
</dbReference>